<dbReference type="Pfam" id="PF11940">
    <property type="entry name" value="DUF3458"/>
    <property type="match status" value="1"/>
</dbReference>
<organism evidence="14 15">
    <name type="scientific">Cyclospora cayetanensis</name>
    <dbReference type="NCBI Taxonomy" id="88456"/>
    <lineage>
        <taxon>Eukaryota</taxon>
        <taxon>Sar</taxon>
        <taxon>Alveolata</taxon>
        <taxon>Apicomplexa</taxon>
        <taxon>Conoidasida</taxon>
        <taxon>Coccidia</taxon>
        <taxon>Eucoccidiorida</taxon>
        <taxon>Eimeriorina</taxon>
        <taxon>Eimeriidae</taxon>
        <taxon>Cyclospora</taxon>
    </lineage>
</organism>
<dbReference type="InterPro" id="IPR024601">
    <property type="entry name" value="Peptidase_M1_pepN_C"/>
</dbReference>
<keyword evidence="15" id="KW-1185">Reference proteome</keyword>
<dbReference type="Pfam" id="PF17432">
    <property type="entry name" value="DUF3458_C"/>
    <property type="match status" value="1"/>
</dbReference>
<dbReference type="FunFam" id="2.60.40.1840:FF:000001">
    <property type="entry name" value="Aminopeptidase N"/>
    <property type="match status" value="1"/>
</dbReference>
<dbReference type="InterPro" id="IPR038438">
    <property type="entry name" value="PepN_Ig-like_sf"/>
</dbReference>
<dbReference type="Gene3D" id="1.25.50.10">
    <property type="entry name" value="Peptidase M1, alanyl aminopeptidase, C-terminal domain"/>
    <property type="match status" value="1"/>
</dbReference>
<dbReference type="PRINTS" id="PR00756">
    <property type="entry name" value="ALADIPTASE"/>
</dbReference>
<dbReference type="InterPro" id="IPR035414">
    <property type="entry name" value="Peptidase_M1_pepN_Ig-like"/>
</dbReference>
<dbReference type="EMBL" id="JROU02000655">
    <property type="protein sequence ID" value="OEH78680.1"/>
    <property type="molecule type" value="Genomic_DNA"/>
</dbReference>
<dbReference type="NCBIfam" id="TIGR02414">
    <property type="entry name" value="pepN_proteo"/>
    <property type="match status" value="1"/>
</dbReference>
<evidence type="ECO:0000259" key="11">
    <source>
        <dbReference type="Pfam" id="PF11940"/>
    </source>
</evidence>
<accession>A0A1D3D5F6</accession>
<keyword evidence="3 14" id="KW-0031">Aminopeptidase</keyword>
<dbReference type="GO" id="GO:0008237">
    <property type="term" value="F:metallopeptidase activity"/>
    <property type="evidence" value="ECO:0007669"/>
    <property type="project" value="UniProtKB-KW"/>
</dbReference>
<evidence type="ECO:0000256" key="4">
    <source>
        <dbReference type="ARBA" id="ARBA00022670"/>
    </source>
</evidence>
<dbReference type="Pfam" id="PF01433">
    <property type="entry name" value="Peptidase_M1"/>
    <property type="match status" value="1"/>
</dbReference>
<feature type="domain" description="Peptidase M1 alanyl aminopeptidase C-terminal" evidence="12">
    <location>
        <begin position="748"/>
        <end position="1075"/>
    </location>
</feature>
<dbReference type="Pfam" id="PF17900">
    <property type="entry name" value="Peptidase_M1_N"/>
    <property type="match status" value="1"/>
</dbReference>
<dbReference type="InterPro" id="IPR037144">
    <property type="entry name" value="Peptidase_M1_pepN_C_sf"/>
</dbReference>
<dbReference type="Gene3D" id="2.60.40.1730">
    <property type="entry name" value="tricorn interacting facor f3 domain"/>
    <property type="match status" value="1"/>
</dbReference>
<evidence type="ECO:0000256" key="8">
    <source>
        <dbReference type="ARBA" id="ARBA00023049"/>
    </source>
</evidence>
<keyword evidence="4" id="KW-0645">Protease</keyword>
<feature type="domain" description="Peptidase M1 alanyl aminopeptidase Ig-like fold" evidence="11">
    <location>
        <begin position="645"/>
        <end position="741"/>
    </location>
</feature>
<dbReference type="InterPro" id="IPR014782">
    <property type="entry name" value="Peptidase_M1_dom"/>
</dbReference>
<dbReference type="PANTHER" id="PTHR46322">
    <property type="entry name" value="PUROMYCIN-SENSITIVE AMINOPEPTIDASE"/>
    <property type="match status" value="1"/>
</dbReference>
<evidence type="ECO:0000256" key="5">
    <source>
        <dbReference type="ARBA" id="ARBA00022723"/>
    </source>
</evidence>
<dbReference type="AlphaFoldDB" id="A0A1D3D5F6"/>
<dbReference type="Gene3D" id="3.30.2010.30">
    <property type="match status" value="1"/>
</dbReference>
<keyword evidence="8" id="KW-0482">Metalloprotease</keyword>
<dbReference type="SUPFAM" id="SSF63737">
    <property type="entry name" value="Leukotriene A4 hydrolase N-terminal domain"/>
    <property type="match status" value="1"/>
</dbReference>
<reference evidence="14 15" key="1">
    <citation type="journal article" date="2016" name="BMC Genomics">
        <title>Comparative genomics reveals Cyclospora cayetanensis possesses coccidia-like metabolism and invasion components but unique surface antigens.</title>
        <authorList>
            <person name="Liu S."/>
            <person name="Wang L."/>
            <person name="Zheng H."/>
            <person name="Xu Z."/>
            <person name="Roellig D.M."/>
            <person name="Li N."/>
            <person name="Frace M.A."/>
            <person name="Tang K."/>
            <person name="Arrowood M.J."/>
            <person name="Moss D.M."/>
            <person name="Zhang L."/>
            <person name="Feng Y."/>
            <person name="Xiao L."/>
        </authorList>
    </citation>
    <scope>NUCLEOTIDE SEQUENCE [LARGE SCALE GENOMIC DNA]</scope>
    <source>
        <strain evidence="14 15">CHN_HEN01</strain>
    </source>
</reference>
<keyword evidence="6" id="KW-0378">Hydrolase</keyword>
<dbReference type="GO" id="GO:0006508">
    <property type="term" value="P:proteolysis"/>
    <property type="evidence" value="ECO:0007669"/>
    <property type="project" value="UniProtKB-KW"/>
</dbReference>
<dbReference type="InterPro" id="IPR012779">
    <property type="entry name" value="Peptidase_M1_pepN"/>
</dbReference>
<evidence type="ECO:0000256" key="2">
    <source>
        <dbReference type="ARBA" id="ARBA00010136"/>
    </source>
</evidence>
<sequence length="1153" mass="128899">MRVSAVARLATITAPFLSYKICQTANSFPLSTENSAASASTADLSVSPLLISLLNPAFPRSWRRGGVVADGASSELSKAPQPWYSQLPHFQAALASESSTEGVSPGGDGHLPTLGEDVDDLATRNQTLRENASNEAVAAEDQISREDGSLPDSASVADAPSEETEPGTRPLPETPARGRPGEKFRDEYKPSAFLVDNMDLHFVLDPSITIVTGTMLMRRAERVPSSDLLLDGENLELLSLRVNGEEIAEVDSHEGEEEQANARRGYHLLKDGSLVISKSVLPAKAGERFEVKTRVLIHPNLNLKLSGLYVSGDALVTQCEAEGFRRITFSLDRPDVQAKYKVRLEADRTKYPVLLSNGNKIDEGSLSGDSNRHFVLFEDPHPKPSYLFAILAGPFASVTDTFTTKSGNEVALAVYSEPGQLSKLSWAMESVKLSMKWDEETYDREYDLDEFNVACVSEFNAGAMENKGLNIFNCSMLLADIKTATDRDFERVLAVIGHEYFHNWTGDRVTVRDWFQLTLKEGLTVFREQSFMASIMSAAVQRIQYVENLISKQFVEDAGPMAHPIQPESYMAVDNFYTSTVYDKGAEVVRMYQTLLGPAGFKKGMDLYFERNDGHAATCEDFRAAMADANDVDLSQFELWYSQAGTPHLEVTHARYNAEDQVFEIGFRQHTPPTPGQETKRPQVIPIKLGLIGKESKRDLLQPTMVLELTENEQKFRIGGINEDCLPSILRNFSAPVKLIYPQQTFAEKAFLLAYDTDPVTKWMAARALATPIILSRTRQALTDEAADKFEELPEDYIKALRMILQDQATDHALKAMMLQLPDWSSLAAELKPLDPEALYRALRSVRMDLYNVLHEDMLALYTQLTIPENQEDGVSPKEFSRRKLRNSLLLLLSEPRNQLASERAFQHFTSARCMSDKYSALLALASMPTAERETAFSRFFDEAHGDALVLDKWFKAQALSDLPDEVERVSALLRHPSFSYTKPNRFRSLVLTFANFNYRHFHRLDGKGYELLADVILTVDKFNPLAAARGAKLFLQWRKLGPERQELVANQLKRILGEQGLSDNVREIVAKALEQPPATSSEGTKNNYTITDNEEIYDAEVDDQITRSESAEDYVPDEPAVFSSEAFDFLEESEFLYDGSTGYADPYSVPEE</sequence>
<protein>
    <submittedName>
        <fullName evidence="14">Aminopeptidase N</fullName>
    </submittedName>
</protein>
<dbReference type="InterPro" id="IPR001930">
    <property type="entry name" value="Peptidase_M1"/>
</dbReference>
<evidence type="ECO:0000256" key="9">
    <source>
        <dbReference type="SAM" id="MobiDB-lite"/>
    </source>
</evidence>
<proteinExistence type="inferred from homology"/>
<evidence type="ECO:0000259" key="12">
    <source>
        <dbReference type="Pfam" id="PF17432"/>
    </source>
</evidence>
<feature type="domain" description="Peptidase M1 membrane alanine aminopeptidase" evidence="10">
    <location>
        <begin position="426"/>
        <end position="637"/>
    </location>
</feature>
<feature type="region of interest" description="Disordered" evidence="9">
    <location>
        <begin position="95"/>
        <end position="117"/>
    </location>
</feature>
<dbReference type="PANTHER" id="PTHR46322:SF1">
    <property type="entry name" value="PUROMYCIN-SENSITIVE AMINOPEPTIDASE"/>
    <property type="match status" value="1"/>
</dbReference>
<evidence type="ECO:0000256" key="3">
    <source>
        <dbReference type="ARBA" id="ARBA00022438"/>
    </source>
</evidence>
<dbReference type="GO" id="GO:0004177">
    <property type="term" value="F:aminopeptidase activity"/>
    <property type="evidence" value="ECO:0007669"/>
    <property type="project" value="UniProtKB-KW"/>
</dbReference>
<evidence type="ECO:0000256" key="7">
    <source>
        <dbReference type="ARBA" id="ARBA00022833"/>
    </source>
</evidence>
<dbReference type="InterPro" id="IPR042097">
    <property type="entry name" value="Aminopeptidase_N-like_N_sf"/>
</dbReference>
<dbReference type="SUPFAM" id="SSF55486">
    <property type="entry name" value="Metalloproteases ('zincins'), catalytic domain"/>
    <property type="match status" value="1"/>
</dbReference>
<dbReference type="Gene3D" id="1.10.390.10">
    <property type="entry name" value="Neutral Protease Domain 2"/>
    <property type="match status" value="1"/>
</dbReference>
<comment type="caution">
    <text evidence="14">The sequence shown here is derived from an EMBL/GenBank/DDBJ whole genome shotgun (WGS) entry which is preliminary data.</text>
</comment>
<name>A0A1D3D5F6_9EIME</name>
<keyword evidence="7" id="KW-0862">Zinc</keyword>
<dbReference type="CDD" id="cd09600">
    <property type="entry name" value="M1_APN"/>
    <property type="match status" value="1"/>
</dbReference>
<comment type="similarity">
    <text evidence="2">Belongs to the peptidase M1 family.</text>
</comment>
<dbReference type="InParanoid" id="A0A1D3D5F6"/>
<evidence type="ECO:0000259" key="13">
    <source>
        <dbReference type="Pfam" id="PF17900"/>
    </source>
</evidence>
<evidence type="ECO:0000259" key="10">
    <source>
        <dbReference type="Pfam" id="PF01433"/>
    </source>
</evidence>
<feature type="domain" description="Aminopeptidase N-like N-terminal" evidence="13">
    <location>
        <begin position="201"/>
        <end position="387"/>
    </location>
</feature>
<dbReference type="FunFam" id="3.30.2010.30:FF:000002">
    <property type="entry name" value="Putative aminopeptidase N"/>
    <property type="match status" value="1"/>
</dbReference>
<dbReference type="Gene3D" id="2.60.40.1840">
    <property type="match status" value="1"/>
</dbReference>
<dbReference type="InterPro" id="IPR027268">
    <property type="entry name" value="Peptidase_M4/M1_CTD_sf"/>
</dbReference>
<gene>
    <name evidence="14" type="ORF">cyc_02294</name>
</gene>
<dbReference type="VEuPathDB" id="ToxoDB:cyc_02294"/>
<evidence type="ECO:0000256" key="1">
    <source>
        <dbReference type="ARBA" id="ARBA00001947"/>
    </source>
</evidence>
<evidence type="ECO:0000313" key="14">
    <source>
        <dbReference type="EMBL" id="OEH78680.1"/>
    </source>
</evidence>
<comment type="cofactor">
    <cofactor evidence="1">
        <name>Zn(2+)</name>
        <dbReference type="ChEBI" id="CHEBI:29105"/>
    </cofactor>
</comment>
<feature type="region of interest" description="Disordered" evidence="9">
    <location>
        <begin position="129"/>
        <end position="184"/>
    </location>
</feature>
<evidence type="ECO:0000256" key="6">
    <source>
        <dbReference type="ARBA" id="ARBA00022801"/>
    </source>
</evidence>
<dbReference type="InterPro" id="IPR045357">
    <property type="entry name" value="Aminopeptidase_N-like_N"/>
</dbReference>
<dbReference type="Proteomes" id="UP000095192">
    <property type="component" value="Unassembled WGS sequence"/>
</dbReference>
<keyword evidence="5" id="KW-0479">Metal-binding</keyword>
<evidence type="ECO:0000313" key="15">
    <source>
        <dbReference type="Proteomes" id="UP000095192"/>
    </source>
</evidence>
<dbReference type="GO" id="GO:0008270">
    <property type="term" value="F:zinc ion binding"/>
    <property type="evidence" value="ECO:0007669"/>
    <property type="project" value="InterPro"/>
</dbReference>
<dbReference type="VEuPathDB" id="ToxoDB:LOC34619169"/>